<dbReference type="eggNOG" id="arCOG03828">
    <property type="taxonomic scope" value="Archaea"/>
</dbReference>
<accession>F8D6Z0</accession>
<dbReference type="OrthoDB" id="241828at2157"/>
<dbReference type="AlphaFoldDB" id="F8D6Z0"/>
<gene>
    <name evidence="2" type="ordered locus">Halxa_0780</name>
</gene>
<dbReference type="HOGENOM" id="CLU_2271002_0_0_2"/>
<dbReference type="InterPro" id="IPR055768">
    <property type="entry name" value="DUF7344"/>
</dbReference>
<evidence type="ECO:0000313" key="2">
    <source>
        <dbReference type="EMBL" id="AEH35419.1"/>
    </source>
</evidence>
<dbReference type="InterPro" id="IPR036388">
    <property type="entry name" value="WH-like_DNA-bd_sf"/>
</dbReference>
<feature type="domain" description="DUF7344" evidence="1">
    <location>
        <begin position="11"/>
        <end position="80"/>
    </location>
</feature>
<dbReference type="Pfam" id="PF24035">
    <property type="entry name" value="DUF7344"/>
    <property type="match status" value="1"/>
</dbReference>
<protein>
    <recommendedName>
        <fullName evidence="1">DUF7344 domain-containing protein</fullName>
    </recommendedName>
</protein>
<evidence type="ECO:0000313" key="3">
    <source>
        <dbReference type="Proteomes" id="UP000006794"/>
    </source>
</evidence>
<name>F8D6Z0_HALXS</name>
<dbReference type="RefSeq" id="WP_013878320.1">
    <property type="nucleotide sequence ID" value="NC_015666.1"/>
</dbReference>
<evidence type="ECO:0000259" key="1">
    <source>
        <dbReference type="Pfam" id="PF24035"/>
    </source>
</evidence>
<sequence>MSRSTHHDLLFEALADGHRRRLCAYLADRDGTVEFADACATLCERSQCSRRTLEIELHHVHLPLLADADIIDYTQGADRIEPAENLPVAETILETTAEATCT</sequence>
<dbReference type="Proteomes" id="UP000006794">
    <property type="component" value="Chromosome"/>
</dbReference>
<dbReference type="Gene3D" id="1.10.10.10">
    <property type="entry name" value="Winged helix-like DNA-binding domain superfamily/Winged helix DNA-binding domain"/>
    <property type="match status" value="1"/>
</dbReference>
<proteinExistence type="predicted"/>
<organism evidence="2 3">
    <name type="scientific">Halopiger xanaduensis (strain DSM 18323 / JCM 14033 / SH-6)</name>
    <dbReference type="NCBI Taxonomy" id="797210"/>
    <lineage>
        <taxon>Archaea</taxon>
        <taxon>Methanobacteriati</taxon>
        <taxon>Methanobacteriota</taxon>
        <taxon>Stenosarchaea group</taxon>
        <taxon>Halobacteria</taxon>
        <taxon>Halobacteriales</taxon>
        <taxon>Natrialbaceae</taxon>
        <taxon>Halopiger</taxon>
    </lineage>
</organism>
<dbReference type="EMBL" id="CP002839">
    <property type="protein sequence ID" value="AEH35419.1"/>
    <property type="molecule type" value="Genomic_DNA"/>
</dbReference>
<reference evidence="2 3" key="1">
    <citation type="journal article" date="2012" name="Stand. Genomic Sci.">
        <title>Complete genome sequence of Halopiger xanaduensis type strain (SH-6(T)).</title>
        <authorList>
            <person name="Anderson I."/>
            <person name="Tindall B.J."/>
            <person name="Rohde M."/>
            <person name="Lucas S."/>
            <person name="Han J."/>
            <person name="Lapidus A."/>
            <person name="Cheng J.F."/>
            <person name="Goodwin L."/>
            <person name="Pitluck S."/>
            <person name="Peters L."/>
            <person name="Pati A."/>
            <person name="Mikhailova N."/>
            <person name="Pagani I."/>
            <person name="Teshima H."/>
            <person name="Han C."/>
            <person name="Tapia R."/>
            <person name="Land M."/>
            <person name="Woyke T."/>
            <person name="Klenk H.P."/>
            <person name="Kyrpides N."/>
            <person name="Ivanova N."/>
        </authorList>
    </citation>
    <scope>NUCLEOTIDE SEQUENCE [LARGE SCALE GENOMIC DNA]</scope>
    <source>
        <strain evidence="3">DSM 18323 / JCM 14033 / SH-6</strain>
    </source>
</reference>
<keyword evidence="3" id="KW-1185">Reference proteome</keyword>
<dbReference type="GeneID" id="10795756"/>
<dbReference type="KEGG" id="hxa:Halxa_0780"/>